<dbReference type="RefSeq" id="XP_068352536.1">
    <property type="nucleotide sequence ID" value="XM_068509477.1"/>
</dbReference>
<dbReference type="InterPro" id="IPR036388">
    <property type="entry name" value="WH-like_DNA-bd_sf"/>
</dbReference>
<proteinExistence type="predicted"/>
<evidence type="ECO:0000313" key="4">
    <source>
        <dbReference type="EMBL" id="OHS99399.1"/>
    </source>
</evidence>
<feature type="region of interest" description="Disordered" evidence="1">
    <location>
        <begin position="282"/>
        <end position="328"/>
    </location>
</feature>
<dbReference type="VEuPathDB" id="TrichDB:TRFO_34114"/>
<dbReference type="Proteomes" id="UP000179807">
    <property type="component" value="Unassembled WGS sequence"/>
</dbReference>
<feature type="compositionally biased region" description="Basic and acidic residues" evidence="1">
    <location>
        <begin position="307"/>
        <end position="328"/>
    </location>
</feature>
<dbReference type="Pfam" id="PF10416">
    <property type="entry name" value="IBD"/>
    <property type="match status" value="1"/>
</dbReference>
<dbReference type="Pfam" id="PF11422">
    <property type="entry name" value="IBP39"/>
    <property type="match status" value="2"/>
</dbReference>
<dbReference type="Gene3D" id="1.10.10.10">
    <property type="entry name" value="Winged helix-like DNA-binding domain superfamily/Winged helix DNA-binding domain"/>
    <property type="match status" value="1"/>
</dbReference>
<evidence type="ECO:0000259" key="3">
    <source>
        <dbReference type="Pfam" id="PF11422"/>
    </source>
</evidence>
<dbReference type="InterPro" id="IPR024238">
    <property type="entry name" value="IBP39_C"/>
</dbReference>
<evidence type="ECO:0000256" key="1">
    <source>
        <dbReference type="SAM" id="MobiDB-lite"/>
    </source>
</evidence>
<dbReference type="AlphaFoldDB" id="A0A1J4JLV4"/>
<feature type="compositionally biased region" description="Low complexity" evidence="1">
    <location>
        <begin position="282"/>
        <end position="300"/>
    </location>
</feature>
<evidence type="ECO:0008006" key="6">
    <source>
        <dbReference type="Google" id="ProtNLM"/>
    </source>
</evidence>
<dbReference type="InterPro" id="IPR036184">
    <property type="entry name" value="IBP39-like_C_sf"/>
</dbReference>
<sequence length="457" mass="52812">MEDIPESVTTTLSKLPVELQSVIRRKCSRDPKTRFTYKIHLLLAFILTNSYLEEEVGIGWVSEQEFRINKKRLVELLGIKMNSMNVNLHDLGFHKMQHEKNGWTRWTRDGFTQNRILMDTDLESVQADIPRTKKVATIEVPTSLLNEPEGKLEHEKPEIGDKITDQITSENNESTSHQIHFDQNLESDKNEDEIPTTILKDDLGHSYILGTVMRTACNIFVQTCITLWFQMFNNLPIYEKVPKNVFIKQLALAAKRPEQPIQNSIEVIEAIFADRDNDMNSINNLDNNNNNNNNNSVNNDNDTDSGINHDKNNDVSNDNDKKEYENNDKTKKKDDFTFIDLLTFLARFGPIETSMIKIAHMAKCTILNSNTMSGYGNNFRNNWIFFYPPQTSDVTSLSMYGYFDSNELNMFVINMQETGTVKKVWNMPLIDAYGCYLADEKVKTFCSWLSFFEDIQK</sequence>
<accession>A0A1J4JLV4</accession>
<dbReference type="SUPFAM" id="SSF103409">
    <property type="entry name" value="39 kda initiator binding protein, IBP39, C-terminal domains"/>
    <property type="match status" value="1"/>
</dbReference>
<name>A0A1J4JLV4_9EUKA</name>
<dbReference type="InterPro" id="IPR018845">
    <property type="entry name" value="Initiator-bd"/>
</dbReference>
<comment type="caution">
    <text evidence="4">The sequence shown here is derived from an EMBL/GenBank/DDBJ whole genome shotgun (WGS) entry which is preliminary data.</text>
</comment>
<feature type="domain" description="Initiator binding protein 39kDa C-terminal" evidence="3">
    <location>
        <begin position="330"/>
        <end position="453"/>
    </location>
</feature>
<dbReference type="GeneID" id="94844181"/>
<reference evidence="4" key="1">
    <citation type="submission" date="2016-10" db="EMBL/GenBank/DDBJ databases">
        <authorList>
            <person name="Benchimol M."/>
            <person name="Almeida L.G."/>
            <person name="Vasconcelos A.T."/>
            <person name="Perreira-Neves A."/>
            <person name="Rosa I.A."/>
            <person name="Tasca T."/>
            <person name="Bogo M.R."/>
            <person name="de Souza W."/>
        </authorList>
    </citation>
    <scope>NUCLEOTIDE SEQUENCE [LARGE SCALE GENOMIC DNA]</scope>
    <source>
        <strain evidence="4">K</strain>
    </source>
</reference>
<evidence type="ECO:0000313" key="5">
    <source>
        <dbReference type="Proteomes" id="UP000179807"/>
    </source>
</evidence>
<protein>
    <recommendedName>
        <fullName evidence="6">Initiator binding domain-containing protein</fullName>
    </recommendedName>
</protein>
<gene>
    <name evidence="4" type="ORF">TRFO_34114</name>
</gene>
<dbReference type="SUPFAM" id="SSF46785">
    <property type="entry name" value="Winged helix' DNA-binding domain"/>
    <property type="match status" value="1"/>
</dbReference>
<evidence type="ECO:0000259" key="2">
    <source>
        <dbReference type="Pfam" id="PF10416"/>
    </source>
</evidence>
<dbReference type="EMBL" id="MLAK01001006">
    <property type="protein sequence ID" value="OHS99399.1"/>
    <property type="molecule type" value="Genomic_DNA"/>
</dbReference>
<feature type="domain" description="Initiator binding protein 39kDa C-terminal" evidence="3">
    <location>
        <begin position="209"/>
        <end position="285"/>
    </location>
</feature>
<keyword evidence="5" id="KW-1185">Reference proteome</keyword>
<feature type="domain" description="Initiator binding" evidence="2">
    <location>
        <begin position="12"/>
        <end position="109"/>
    </location>
</feature>
<dbReference type="InterPro" id="IPR036390">
    <property type="entry name" value="WH_DNA-bd_sf"/>
</dbReference>
<organism evidence="4 5">
    <name type="scientific">Tritrichomonas foetus</name>
    <dbReference type="NCBI Taxonomy" id="1144522"/>
    <lineage>
        <taxon>Eukaryota</taxon>
        <taxon>Metamonada</taxon>
        <taxon>Parabasalia</taxon>
        <taxon>Tritrichomonadida</taxon>
        <taxon>Tritrichomonadidae</taxon>
        <taxon>Tritrichomonas</taxon>
    </lineage>
</organism>